<name>A0ACD4NXT8_9HYPH</name>
<evidence type="ECO:0000313" key="1">
    <source>
        <dbReference type="EMBL" id="WAJ31523.1"/>
    </source>
</evidence>
<gene>
    <name evidence="1" type="ORF">OXU80_18490</name>
</gene>
<accession>A0ACD4NXT8</accession>
<reference evidence="1" key="1">
    <citation type="submission" date="2022-11" db="EMBL/GenBank/DDBJ databases">
        <title>beta-Carotene-producing bacterium, Jeongeuplla avenae sp. nov., alleviates the salt stress of Arabidopsis seedlings.</title>
        <authorList>
            <person name="Jiang L."/>
            <person name="Lee J."/>
        </authorList>
    </citation>
    <scope>NUCLEOTIDE SEQUENCE</scope>
    <source>
        <strain evidence="1">DY_R2A_6</strain>
    </source>
</reference>
<keyword evidence="2" id="KW-1185">Reference proteome</keyword>
<proteinExistence type="predicted"/>
<sequence length="64" mass="6660">MRQGQTVDQVCREIYGDESGFVEAVLGANPGLAAKGFFPGLGTVIVVPDLALADEGPAPVTLWD</sequence>
<dbReference type="EMBL" id="CP113520">
    <property type="protein sequence ID" value="WAJ31523.1"/>
    <property type="molecule type" value="Genomic_DNA"/>
</dbReference>
<evidence type="ECO:0000313" key="2">
    <source>
        <dbReference type="Proteomes" id="UP001163223"/>
    </source>
</evidence>
<organism evidence="1 2">
    <name type="scientific">Antarcticirhabdus aurantiaca</name>
    <dbReference type="NCBI Taxonomy" id="2606717"/>
    <lineage>
        <taxon>Bacteria</taxon>
        <taxon>Pseudomonadati</taxon>
        <taxon>Pseudomonadota</taxon>
        <taxon>Alphaproteobacteria</taxon>
        <taxon>Hyphomicrobiales</taxon>
        <taxon>Aurantimonadaceae</taxon>
        <taxon>Antarcticirhabdus</taxon>
    </lineage>
</organism>
<dbReference type="Proteomes" id="UP001163223">
    <property type="component" value="Chromosome"/>
</dbReference>
<protein>
    <submittedName>
        <fullName evidence="1">Tail protein X</fullName>
    </submittedName>
</protein>